<sequence>MSDEDAYHKSQGVAANAYYTQQFNRQGEELRATITYQQRASDEYSKNILRNMDQTVIEGKKNTEEGPMERLETKLDYTRTSGQYGKIETGYQSTFYNSKDQTEQLNIQTATEQFLNNPAYNNEIKFRQDIHALYFIYGNKNAALGYQIGMRGEYSNRTVKALPSASNAIIGDTKVNIQRYDYFPSLHLSYQLPFHQELMASYSRRIERSRSYHFEPFYTWVDAYNIRHGNSSLLPEYINTYELNYLKKMENAYFSLETYYTITNNKVEWIRSVYDDNIIQRFPENVGMDYYLGMDLSYSFNMTKWWRFDLSGSLFDYRVKGQWQDNDFNEHLLTWSYRINQTLRLNALTQLQANWRYYSKRITSQGVYQPVYTLDMALRKEMMKRKLTGVIELRDIFSTNNRENTNTGIDFRDHYFQKIHTPVLTFVLTYRFNNYKPNNKIINNDRLSDDETME</sequence>
<gene>
    <name evidence="2" type="ORF">JCM21142_104495</name>
</gene>
<comment type="caution">
    <text evidence="2">The sequence shown here is derived from an EMBL/GenBank/DDBJ whole genome shotgun (WGS) entry which is preliminary data.</text>
</comment>
<keyword evidence="3" id="KW-1185">Reference proteome</keyword>
<organism evidence="2 3">
    <name type="scientific">Saccharicrinis fermentans DSM 9555 = JCM 21142</name>
    <dbReference type="NCBI Taxonomy" id="869213"/>
    <lineage>
        <taxon>Bacteria</taxon>
        <taxon>Pseudomonadati</taxon>
        <taxon>Bacteroidota</taxon>
        <taxon>Bacteroidia</taxon>
        <taxon>Marinilabiliales</taxon>
        <taxon>Marinilabiliaceae</taxon>
        <taxon>Saccharicrinis</taxon>
    </lineage>
</organism>
<dbReference type="STRING" id="869213.GCA_000517085_02116"/>
<dbReference type="OrthoDB" id="910296at2"/>
<proteinExistence type="predicted"/>
<keyword evidence="2" id="KW-0675">Receptor</keyword>
<evidence type="ECO:0000313" key="3">
    <source>
        <dbReference type="Proteomes" id="UP000019402"/>
    </source>
</evidence>
<dbReference type="SUPFAM" id="SSF56935">
    <property type="entry name" value="Porins"/>
    <property type="match status" value="1"/>
</dbReference>
<feature type="domain" description="Outer membrane protein beta-barrel" evidence="1">
    <location>
        <begin position="22"/>
        <end position="430"/>
    </location>
</feature>
<dbReference type="eggNOG" id="COG4771">
    <property type="taxonomic scope" value="Bacteria"/>
</dbReference>
<protein>
    <submittedName>
        <fullName evidence="2">Outer membrane cobalamin receptor protein</fullName>
    </submittedName>
</protein>
<dbReference type="Pfam" id="PF14905">
    <property type="entry name" value="OMP_b-brl_3"/>
    <property type="match status" value="1"/>
</dbReference>
<dbReference type="EMBL" id="BAMD01000115">
    <property type="protein sequence ID" value="GAF05744.1"/>
    <property type="molecule type" value="Genomic_DNA"/>
</dbReference>
<reference evidence="2 3" key="1">
    <citation type="journal article" date="2014" name="Genome Announc.">
        <title>Draft Genome Sequence of Cytophaga fermentans JCM 21142T, a Facultative Anaerobe Isolated from Marine Mud.</title>
        <authorList>
            <person name="Starns D."/>
            <person name="Oshima K."/>
            <person name="Suda W."/>
            <person name="Iino T."/>
            <person name="Yuki M."/>
            <person name="Inoue J."/>
            <person name="Kitamura K."/>
            <person name="Iida T."/>
            <person name="Darby A."/>
            <person name="Hattori M."/>
            <person name="Ohkuma M."/>
        </authorList>
    </citation>
    <scope>NUCLEOTIDE SEQUENCE [LARGE SCALE GENOMIC DNA]</scope>
    <source>
        <strain evidence="2 3">JCM 21142</strain>
    </source>
</reference>
<dbReference type="Proteomes" id="UP000019402">
    <property type="component" value="Unassembled WGS sequence"/>
</dbReference>
<evidence type="ECO:0000259" key="1">
    <source>
        <dbReference type="Pfam" id="PF14905"/>
    </source>
</evidence>
<accession>W7YTH3</accession>
<evidence type="ECO:0000313" key="2">
    <source>
        <dbReference type="EMBL" id="GAF05744.1"/>
    </source>
</evidence>
<dbReference type="AlphaFoldDB" id="W7YTH3"/>
<dbReference type="InterPro" id="IPR041700">
    <property type="entry name" value="OMP_b-brl_3"/>
</dbReference>
<name>W7YTH3_9BACT</name>
<dbReference type="RefSeq" id="WP_044214307.1">
    <property type="nucleotide sequence ID" value="NZ_BAMD01000115.1"/>
</dbReference>